<dbReference type="RefSeq" id="WP_036588171.1">
    <property type="nucleotide sequence ID" value="NZ_CP076607.1"/>
</dbReference>
<dbReference type="OrthoDB" id="2622798at2"/>
<evidence type="ECO:0000313" key="1">
    <source>
        <dbReference type="EMBL" id="QWU14287.1"/>
    </source>
</evidence>
<dbReference type="EMBL" id="CP076607">
    <property type="protein sequence ID" value="QWU14287.1"/>
    <property type="molecule type" value="Genomic_DNA"/>
</dbReference>
<organism evidence="2 3">
    <name type="scientific">Paenibacillus sophorae</name>
    <dbReference type="NCBI Taxonomy" id="1333845"/>
    <lineage>
        <taxon>Bacteria</taxon>
        <taxon>Bacillati</taxon>
        <taxon>Bacillota</taxon>
        <taxon>Bacilli</taxon>
        <taxon>Bacillales</taxon>
        <taxon>Paenibacillaceae</taxon>
        <taxon>Paenibacillus</taxon>
    </lineage>
</organism>
<evidence type="ECO:0000313" key="4">
    <source>
        <dbReference type="Proteomes" id="UP000683429"/>
    </source>
</evidence>
<accession>A0A1H8GNX4</accession>
<gene>
    <name evidence="1" type="ORF">KP014_20485</name>
    <name evidence="2" type="ORF">SAMN04487895_101585</name>
</gene>
<reference evidence="1 4" key="2">
    <citation type="submission" date="2021-06" db="EMBL/GenBank/DDBJ databases">
        <title>Whole genome sequence of Paenibacillus sophorae DSM23020 for comparative genomics.</title>
        <authorList>
            <person name="Kim M.-J."/>
            <person name="Lee G."/>
            <person name="Shin J.-H."/>
        </authorList>
    </citation>
    <scope>NUCLEOTIDE SEQUENCE [LARGE SCALE GENOMIC DNA]</scope>
    <source>
        <strain evidence="1 4">DSM 23020</strain>
    </source>
</reference>
<dbReference type="Proteomes" id="UP000683429">
    <property type="component" value="Chromosome"/>
</dbReference>
<name>A0A1H8GNX4_9BACL</name>
<proteinExistence type="predicted"/>
<reference evidence="2 3" key="1">
    <citation type="submission" date="2016-10" db="EMBL/GenBank/DDBJ databases">
        <authorList>
            <person name="de Groot N.N."/>
        </authorList>
    </citation>
    <scope>NUCLEOTIDE SEQUENCE [LARGE SCALE GENOMIC DNA]</scope>
    <source>
        <strain evidence="2 3">CGMCC 1.10238</strain>
    </source>
</reference>
<sequence>MKKKIFICIIALVTVLIFFQVPNNLRYKIEKKFGEPNTFFYSVGLGIIKQGEGGAYDEEFELDDQNNISIDTSMYSDKTREFYIYGKYVNSSDPLVIVVNDKVIYNKKPQNDMANFYSHIYIKRHFVVNLTKSISQGNNKVILSTGKVTKNYIINSK</sequence>
<dbReference type="EMBL" id="FODH01000001">
    <property type="protein sequence ID" value="SEN45505.1"/>
    <property type="molecule type" value="Genomic_DNA"/>
</dbReference>
<dbReference type="AlphaFoldDB" id="A0A1H8GNX4"/>
<evidence type="ECO:0000313" key="2">
    <source>
        <dbReference type="EMBL" id="SEN45505.1"/>
    </source>
</evidence>
<keyword evidence="4" id="KW-1185">Reference proteome</keyword>
<evidence type="ECO:0000313" key="3">
    <source>
        <dbReference type="Proteomes" id="UP000198809"/>
    </source>
</evidence>
<protein>
    <submittedName>
        <fullName evidence="2">Uncharacterized protein</fullName>
    </submittedName>
</protein>
<dbReference type="STRING" id="1333845.SAMN04487895_101585"/>
<dbReference type="Proteomes" id="UP000198809">
    <property type="component" value="Unassembled WGS sequence"/>
</dbReference>